<dbReference type="Proteomes" id="UP000642094">
    <property type="component" value="Unassembled WGS sequence"/>
</dbReference>
<evidence type="ECO:0008006" key="3">
    <source>
        <dbReference type="Google" id="ProtNLM"/>
    </source>
</evidence>
<evidence type="ECO:0000313" key="2">
    <source>
        <dbReference type="Proteomes" id="UP000642094"/>
    </source>
</evidence>
<accession>A0ABR7ZZ28</accession>
<evidence type="ECO:0000313" key="1">
    <source>
        <dbReference type="EMBL" id="MBD2189218.1"/>
    </source>
</evidence>
<dbReference type="EMBL" id="JACJQB010000031">
    <property type="protein sequence ID" value="MBD2189218.1"/>
    <property type="molecule type" value="Genomic_DNA"/>
</dbReference>
<comment type="caution">
    <text evidence="1">The sequence shown here is derived from an EMBL/GenBank/DDBJ whole genome shotgun (WGS) entry which is preliminary data.</text>
</comment>
<keyword evidence="2" id="KW-1185">Reference proteome</keyword>
<name>A0ABR7ZZ28_9CYAN</name>
<organism evidence="1 2">
    <name type="scientific">Pseudanabaena mucicola FACHB-723</name>
    <dbReference type="NCBI Taxonomy" id="2692860"/>
    <lineage>
        <taxon>Bacteria</taxon>
        <taxon>Bacillati</taxon>
        <taxon>Cyanobacteriota</taxon>
        <taxon>Cyanophyceae</taxon>
        <taxon>Pseudanabaenales</taxon>
        <taxon>Pseudanabaenaceae</taxon>
        <taxon>Pseudanabaena</taxon>
    </lineage>
</organism>
<gene>
    <name evidence="1" type="ORF">H6F41_13825</name>
</gene>
<reference evidence="1 2" key="1">
    <citation type="journal article" date="2020" name="ISME J.">
        <title>Comparative genomics reveals insights into cyanobacterial evolution and habitat adaptation.</title>
        <authorList>
            <person name="Chen M.Y."/>
            <person name="Teng W.K."/>
            <person name="Zhao L."/>
            <person name="Hu C.X."/>
            <person name="Zhou Y.K."/>
            <person name="Han B.P."/>
            <person name="Song L.R."/>
            <person name="Shu W.S."/>
        </authorList>
    </citation>
    <scope>NUCLEOTIDE SEQUENCE [LARGE SCALE GENOMIC DNA]</scope>
    <source>
        <strain evidence="1 2">FACHB-723</strain>
    </source>
</reference>
<proteinExistence type="predicted"/>
<sequence length="201" mass="23651">MTFIERKSRYWIEARAGLKTTELFAKATKTAWEWTKASQYIRWFTDGERRYAQQLWQMANVYLKSNEVSREYGHWKVWRHGLEVAIKIKGSQGKCRVEWLKTEHPYTAISDKSDVHANHNEANNSALRRRCSAYRRRQNLYAKNTEGLQRAITVQRLIHNWVRPHVGLGKNKTPAMAIGLFHRPLSILELLSSRGFYCLTN</sequence>
<protein>
    <recommendedName>
        <fullName evidence="3">Transposase</fullName>
    </recommendedName>
</protein>